<name>A0A1J4U9I0_9BACT</name>
<gene>
    <name evidence="1" type="ORF">AUJ23_01360</name>
</gene>
<proteinExistence type="predicted"/>
<evidence type="ECO:0000313" key="1">
    <source>
        <dbReference type="EMBL" id="OIO19947.1"/>
    </source>
</evidence>
<dbReference type="EMBL" id="MNVC01000014">
    <property type="protein sequence ID" value="OIO19947.1"/>
    <property type="molecule type" value="Genomic_DNA"/>
</dbReference>
<comment type="caution">
    <text evidence="1">The sequence shown here is derived from an EMBL/GenBank/DDBJ whole genome shotgun (WGS) entry which is preliminary data.</text>
</comment>
<protein>
    <submittedName>
        <fullName evidence="1">Uncharacterized protein</fullName>
    </submittedName>
</protein>
<evidence type="ECO:0000313" key="2">
    <source>
        <dbReference type="Proteomes" id="UP000181941"/>
    </source>
</evidence>
<accession>A0A1J4U9I0</accession>
<dbReference type="AlphaFoldDB" id="A0A1J4U9I0"/>
<sequence>MDNEDKQVATDLGKKFAIILAQLNITDETRQAILDIVPSLNMAQIAEMVDLFERKYLEAATGELDEKMKQDLEKIKIGMNQKNAEINESTMSKLDDLEKEVGNLN</sequence>
<dbReference type="Proteomes" id="UP000181941">
    <property type="component" value="Unassembled WGS sequence"/>
</dbReference>
<dbReference type="STRING" id="1805238.AUJ23_01360"/>
<organism evidence="1 2">
    <name type="scientific">Candidatus Magasanikbacteria bacterium CG1_02_32_51</name>
    <dbReference type="NCBI Taxonomy" id="1805238"/>
    <lineage>
        <taxon>Bacteria</taxon>
        <taxon>Candidatus Magasanikiibacteriota</taxon>
    </lineage>
</organism>
<reference evidence="1 2" key="1">
    <citation type="journal article" date="2016" name="Environ. Microbiol.">
        <title>Genomic resolution of a cold subsurface aquifer community provides metabolic insights for novel microbes adapted to high CO concentrations.</title>
        <authorList>
            <person name="Probst A.J."/>
            <person name="Castelle C.J."/>
            <person name="Singh A."/>
            <person name="Brown C.T."/>
            <person name="Anantharaman K."/>
            <person name="Sharon I."/>
            <person name="Hug L.A."/>
            <person name="Burstein D."/>
            <person name="Emerson J.B."/>
            <person name="Thomas B.C."/>
            <person name="Banfield J.F."/>
        </authorList>
    </citation>
    <scope>NUCLEOTIDE SEQUENCE [LARGE SCALE GENOMIC DNA]</scope>
    <source>
        <strain evidence="1">CG1_02_32_51</strain>
    </source>
</reference>